<dbReference type="SUPFAM" id="SSF103473">
    <property type="entry name" value="MFS general substrate transporter"/>
    <property type="match status" value="1"/>
</dbReference>
<evidence type="ECO:0000256" key="1">
    <source>
        <dbReference type="ARBA" id="ARBA00004141"/>
    </source>
</evidence>
<dbReference type="AlphaFoldDB" id="A0A5B8S4K3"/>
<dbReference type="PIRSF" id="PIRSF016565">
    <property type="entry name" value="PucC"/>
    <property type="match status" value="1"/>
</dbReference>
<gene>
    <name evidence="7" type="ORF">FRF71_09250</name>
</gene>
<sequence>MARIARFSPNWSRVALTWLPFADAASADLPLARLLRLALFQVSVGMTMVLLNGTLNRVMIVELHTPAWLVSLLIALPLLFAPLRALIGHRSDNHRSVLGWRRVPYIWFGTLMQFGGLAIMPFALLLLGREGDFAAGLVGSALAFLLAGAGLHTTQTAGLALATDLAPAENRPRAVALLYVMLLAGMMLASLAIGTQLVDFRPTKLVQVVQGAAVLALVLNVTALWKQEARNQSVIAADTPRPSFAEVWQHFTAERQTRRLLTAIGLGAAAFAMQDALLEPYGGEVLGLSVGATTGLTGAWALGTLTGFALTARRLSKGADPLRVAGFGVAAGIAAFMLVIFAAPLNLPALLAMGAATIGFGGGLFAVGTLVAAMGLARDGTSGIALGAWGAVQATGAGLAIAVGGVLRDVVSRLAVADDLGTTLADRATGYTTVYLIEIILLLATLVVVGPLVGRDRNHAPKLNAARFGLTEFPT</sequence>
<dbReference type="OrthoDB" id="8558818at2"/>
<evidence type="ECO:0000256" key="5">
    <source>
        <dbReference type="ARBA" id="ARBA00023136"/>
    </source>
</evidence>
<dbReference type="InterPro" id="IPR026036">
    <property type="entry name" value="PucC"/>
</dbReference>
<keyword evidence="5 6" id="KW-0472">Membrane</keyword>
<feature type="transmembrane region" description="Helical" evidence="6">
    <location>
        <begin position="174"/>
        <end position="193"/>
    </location>
</feature>
<evidence type="ECO:0000313" key="7">
    <source>
        <dbReference type="EMBL" id="QEA16303.1"/>
    </source>
</evidence>
<dbReference type="PANTHER" id="PTHR23538">
    <property type="entry name" value="44.5 KD BACTERIOCHLOROPHYLL SYNTHASE SUBUNIT"/>
    <property type="match status" value="1"/>
</dbReference>
<feature type="transmembrane region" description="Helical" evidence="6">
    <location>
        <begin position="67"/>
        <end position="85"/>
    </location>
</feature>
<feature type="transmembrane region" description="Helical" evidence="6">
    <location>
        <begin position="384"/>
        <end position="407"/>
    </location>
</feature>
<comment type="subcellular location">
    <subcellularLocation>
        <location evidence="1">Membrane</location>
        <topology evidence="1">Multi-pass membrane protein</topology>
    </subcellularLocation>
</comment>
<dbReference type="InterPro" id="IPR036259">
    <property type="entry name" value="MFS_trans_sf"/>
</dbReference>
<protein>
    <submittedName>
        <fullName evidence="7">BCD family MFS transporter</fullName>
    </submittedName>
</protein>
<feature type="transmembrane region" description="Helical" evidence="6">
    <location>
        <begin position="349"/>
        <end position="372"/>
    </location>
</feature>
<dbReference type="EMBL" id="CP042345">
    <property type="protein sequence ID" value="QEA16303.1"/>
    <property type="molecule type" value="Genomic_DNA"/>
</dbReference>
<keyword evidence="8" id="KW-1185">Reference proteome</keyword>
<evidence type="ECO:0000256" key="6">
    <source>
        <dbReference type="SAM" id="Phobius"/>
    </source>
</evidence>
<evidence type="ECO:0000256" key="4">
    <source>
        <dbReference type="ARBA" id="ARBA00022989"/>
    </source>
</evidence>
<organism evidence="7 8">
    <name type="scientific">Novosphingobium ginsenosidimutans</name>
    <dbReference type="NCBI Taxonomy" id="1176536"/>
    <lineage>
        <taxon>Bacteria</taxon>
        <taxon>Pseudomonadati</taxon>
        <taxon>Pseudomonadota</taxon>
        <taxon>Alphaproteobacteria</taxon>
        <taxon>Sphingomonadales</taxon>
        <taxon>Sphingomonadaceae</taxon>
        <taxon>Novosphingobium</taxon>
    </lineage>
</organism>
<comment type="similarity">
    <text evidence="2">Belongs to the PucC family.</text>
</comment>
<feature type="transmembrane region" description="Helical" evidence="6">
    <location>
        <begin position="322"/>
        <end position="343"/>
    </location>
</feature>
<reference evidence="7 8" key="1">
    <citation type="journal article" date="2013" name="J. Microbiol. Biotechnol.">
        <title>Novosphingobium ginsenosidimutans sp. nov., with the ability to convert ginsenoside.</title>
        <authorList>
            <person name="Kim J.K."/>
            <person name="He D."/>
            <person name="Liu Q.M."/>
            <person name="Park H.Y."/>
            <person name="Jung M.S."/>
            <person name="Yoon M.H."/>
            <person name="Kim S.C."/>
            <person name="Im W.T."/>
        </authorList>
    </citation>
    <scope>NUCLEOTIDE SEQUENCE [LARGE SCALE GENOMIC DNA]</scope>
    <source>
        <strain evidence="7 8">FW-6</strain>
    </source>
</reference>
<accession>A0A5B8S4K3</accession>
<dbReference type="Proteomes" id="UP000321172">
    <property type="component" value="Chromosome"/>
</dbReference>
<feature type="transmembrane region" description="Helical" evidence="6">
    <location>
        <begin position="134"/>
        <end position="154"/>
    </location>
</feature>
<feature type="transmembrane region" description="Helical" evidence="6">
    <location>
        <begin position="37"/>
        <end position="55"/>
    </location>
</feature>
<proteinExistence type="inferred from homology"/>
<feature type="transmembrane region" description="Helical" evidence="6">
    <location>
        <begin position="105"/>
        <end position="127"/>
    </location>
</feature>
<feature type="transmembrane region" description="Helical" evidence="6">
    <location>
        <begin position="285"/>
        <end position="310"/>
    </location>
</feature>
<evidence type="ECO:0000256" key="3">
    <source>
        <dbReference type="ARBA" id="ARBA00022692"/>
    </source>
</evidence>
<dbReference type="CDD" id="cd06176">
    <property type="entry name" value="MFS_BCD_PucC-like"/>
    <property type="match status" value="1"/>
</dbReference>
<dbReference type="GO" id="GO:0016020">
    <property type="term" value="C:membrane"/>
    <property type="evidence" value="ECO:0007669"/>
    <property type="project" value="UniProtKB-SubCell"/>
</dbReference>
<dbReference type="RefSeq" id="WP_147090384.1">
    <property type="nucleotide sequence ID" value="NZ_BAABJD010000006.1"/>
</dbReference>
<evidence type="ECO:0000256" key="2">
    <source>
        <dbReference type="ARBA" id="ARBA00008412"/>
    </source>
</evidence>
<name>A0A5B8S4K3_9SPHN</name>
<evidence type="ECO:0000313" key="8">
    <source>
        <dbReference type="Proteomes" id="UP000321172"/>
    </source>
</evidence>
<dbReference type="Pfam" id="PF03209">
    <property type="entry name" value="PUCC"/>
    <property type="match status" value="1"/>
</dbReference>
<keyword evidence="3 6" id="KW-0812">Transmembrane</keyword>
<feature type="transmembrane region" description="Helical" evidence="6">
    <location>
        <begin position="434"/>
        <end position="453"/>
    </location>
</feature>
<dbReference type="KEGG" id="ngf:FRF71_09250"/>
<dbReference type="PANTHER" id="PTHR23538:SF1">
    <property type="entry name" value="44.5 KD BACTERIOCHLOROPHYLL SYNTHASE SUBUNIT"/>
    <property type="match status" value="1"/>
</dbReference>
<dbReference type="Gene3D" id="1.20.1250.20">
    <property type="entry name" value="MFS general substrate transporter like domains"/>
    <property type="match status" value="1"/>
</dbReference>
<feature type="transmembrane region" description="Helical" evidence="6">
    <location>
        <begin position="205"/>
        <end position="225"/>
    </location>
</feature>
<keyword evidence="4 6" id="KW-1133">Transmembrane helix</keyword>
<dbReference type="InterPro" id="IPR004896">
    <property type="entry name" value="PucC-rel"/>
</dbReference>